<dbReference type="RefSeq" id="WP_213236154.1">
    <property type="nucleotide sequence ID" value="NZ_JAHBCL010000009.1"/>
</dbReference>
<dbReference type="CDD" id="cd06261">
    <property type="entry name" value="TM_PBP2"/>
    <property type="match status" value="1"/>
</dbReference>
<feature type="transmembrane region" description="Helical" evidence="13">
    <location>
        <begin position="9"/>
        <end position="29"/>
    </location>
</feature>
<dbReference type="PROSITE" id="PS50928">
    <property type="entry name" value="ABC_TM1"/>
    <property type="match status" value="1"/>
</dbReference>
<name>A0ABS5PMC3_9FIRM</name>
<dbReference type="InterPro" id="IPR035906">
    <property type="entry name" value="MetI-like_sf"/>
</dbReference>
<evidence type="ECO:0000256" key="1">
    <source>
        <dbReference type="ARBA" id="ARBA00004651"/>
    </source>
</evidence>
<keyword evidence="3" id="KW-1003">Cell membrane</keyword>
<keyword evidence="7" id="KW-0406">Ion transport</keyword>
<keyword evidence="8" id="KW-0921">Nickel transport</keyword>
<dbReference type="Pfam" id="PF00528">
    <property type="entry name" value="BPD_transp_1"/>
    <property type="match status" value="1"/>
</dbReference>
<keyword evidence="16" id="KW-1185">Reference proteome</keyword>
<dbReference type="Gene3D" id="1.10.3720.10">
    <property type="entry name" value="MetI-like"/>
    <property type="match status" value="1"/>
</dbReference>
<feature type="transmembrane region" description="Helical" evidence="13">
    <location>
        <begin position="228"/>
        <end position="259"/>
    </location>
</feature>
<accession>A0ABS5PMC3</accession>
<reference evidence="15 16" key="1">
    <citation type="submission" date="2021-05" db="EMBL/GenBank/DDBJ databases">
        <title>Fusibacter ferrireducens sp. nov., an anaerobic, sulfur- and Fe-reducing bacterium isolated from the mangrove sediment.</title>
        <authorList>
            <person name="Qiu D."/>
        </authorList>
    </citation>
    <scope>NUCLEOTIDE SEQUENCE [LARGE SCALE GENOMIC DNA]</scope>
    <source>
        <strain evidence="15 16">DSM 12116</strain>
    </source>
</reference>
<evidence type="ECO:0000256" key="10">
    <source>
        <dbReference type="ARBA" id="ARBA00024202"/>
    </source>
</evidence>
<feature type="transmembrane region" description="Helical" evidence="13">
    <location>
        <begin position="279"/>
        <end position="300"/>
    </location>
</feature>
<sequence>MLRFLFRRILMMIPVLLGVSFVVFFMSYFTPGDPAVMILGDMATQEDIQMMHEQLKLDEPFLVQYVNYVKNIVTKGDFGTSYTTKQPVLDELLVRFPNTFKLAGLSVILSVIIGITVGIVSATRQYSILDNVATAISFIGVSMPNFWQGMMLIIVFSVWLGWLPPSGFSTPMHWILPAVTIGTSSAAQIMRMTRSSMLEVIRQDYIRTARAKGQSERIVIWRHALKNALIPIITVVGLSFGRLLGGAVLTESIFSIAGIGKLMVDAINMRNYPLVQGGVLFIAIVMSVVNLIVDVLYAYVDPRIRTQFTTNSIRKKIRLGEVGDE</sequence>
<dbReference type="NCBIfam" id="NF045470">
    <property type="entry name" value="Opp2B"/>
    <property type="match status" value="1"/>
</dbReference>
<gene>
    <name evidence="15" type="ORF">KHM83_06535</name>
</gene>
<evidence type="ECO:0000256" key="7">
    <source>
        <dbReference type="ARBA" id="ARBA00023065"/>
    </source>
</evidence>
<dbReference type="EMBL" id="JAHBCL010000009">
    <property type="protein sequence ID" value="MBS7526328.1"/>
    <property type="molecule type" value="Genomic_DNA"/>
</dbReference>
<evidence type="ECO:0000256" key="3">
    <source>
        <dbReference type="ARBA" id="ARBA00022475"/>
    </source>
</evidence>
<evidence type="ECO:0000256" key="5">
    <source>
        <dbReference type="ARBA" id="ARBA00022692"/>
    </source>
</evidence>
<comment type="subcellular location">
    <subcellularLocation>
        <location evidence="1 13">Cell membrane</location>
        <topology evidence="1 13">Multi-pass membrane protein</topology>
    </subcellularLocation>
</comment>
<feature type="domain" description="ABC transmembrane type-1" evidence="14">
    <location>
        <begin position="96"/>
        <end position="297"/>
    </location>
</feature>
<dbReference type="Pfam" id="PF19300">
    <property type="entry name" value="BPD_transp_1_N"/>
    <property type="match status" value="1"/>
</dbReference>
<keyword evidence="2 13" id="KW-0813">Transport</keyword>
<feature type="transmembrane region" description="Helical" evidence="13">
    <location>
        <begin position="174"/>
        <end position="193"/>
    </location>
</feature>
<evidence type="ECO:0000256" key="9">
    <source>
        <dbReference type="ARBA" id="ARBA00023136"/>
    </source>
</evidence>
<evidence type="ECO:0000256" key="11">
    <source>
        <dbReference type="ARBA" id="ARBA00038669"/>
    </source>
</evidence>
<evidence type="ECO:0000313" key="16">
    <source>
        <dbReference type="Proteomes" id="UP000746471"/>
    </source>
</evidence>
<dbReference type="SUPFAM" id="SSF161098">
    <property type="entry name" value="MetI-like"/>
    <property type="match status" value="1"/>
</dbReference>
<keyword evidence="6 13" id="KW-1133">Transmembrane helix</keyword>
<protein>
    <recommendedName>
        <fullName evidence="12">Nickel import system permease protein NikB</fullName>
    </recommendedName>
</protein>
<evidence type="ECO:0000259" key="14">
    <source>
        <dbReference type="PROSITE" id="PS50928"/>
    </source>
</evidence>
<proteinExistence type="inferred from homology"/>
<feature type="transmembrane region" description="Helical" evidence="13">
    <location>
        <begin position="102"/>
        <end position="123"/>
    </location>
</feature>
<keyword evidence="9 13" id="KW-0472">Membrane</keyword>
<dbReference type="Proteomes" id="UP000746471">
    <property type="component" value="Unassembled WGS sequence"/>
</dbReference>
<dbReference type="InterPro" id="IPR000515">
    <property type="entry name" value="MetI-like"/>
</dbReference>
<keyword evidence="4" id="KW-0533">Nickel</keyword>
<evidence type="ECO:0000256" key="6">
    <source>
        <dbReference type="ARBA" id="ARBA00022989"/>
    </source>
</evidence>
<organism evidence="15 16">
    <name type="scientific">Fusibacter paucivorans</name>
    <dbReference type="NCBI Taxonomy" id="76009"/>
    <lineage>
        <taxon>Bacteria</taxon>
        <taxon>Bacillati</taxon>
        <taxon>Bacillota</taxon>
        <taxon>Clostridia</taxon>
        <taxon>Eubacteriales</taxon>
        <taxon>Eubacteriales Family XII. Incertae Sedis</taxon>
        <taxon>Fusibacter</taxon>
    </lineage>
</organism>
<dbReference type="PANTHER" id="PTHR43163:SF6">
    <property type="entry name" value="DIPEPTIDE TRANSPORT SYSTEM PERMEASE PROTEIN DPPB-RELATED"/>
    <property type="match status" value="1"/>
</dbReference>
<comment type="similarity">
    <text evidence="10">Belongs to the binding-protein-dependent transport system permease family. OppBC subfamily.</text>
</comment>
<keyword evidence="5 13" id="KW-0812">Transmembrane</keyword>
<evidence type="ECO:0000256" key="2">
    <source>
        <dbReference type="ARBA" id="ARBA00022448"/>
    </source>
</evidence>
<comment type="subunit">
    <text evidence="11">The complex is composed of two ATP-binding proteins (NikD and NikE), two transmembrane proteins (NikB and NikC) and a solute-binding protein (NikA).</text>
</comment>
<comment type="caution">
    <text evidence="15">The sequence shown here is derived from an EMBL/GenBank/DDBJ whole genome shotgun (WGS) entry which is preliminary data.</text>
</comment>
<dbReference type="PANTHER" id="PTHR43163">
    <property type="entry name" value="DIPEPTIDE TRANSPORT SYSTEM PERMEASE PROTEIN DPPB-RELATED"/>
    <property type="match status" value="1"/>
</dbReference>
<dbReference type="InterPro" id="IPR045621">
    <property type="entry name" value="BPD_transp_1_N"/>
</dbReference>
<dbReference type="InterPro" id="IPR050045">
    <property type="entry name" value="Opp2B"/>
</dbReference>
<feature type="transmembrane region" description="Helical" evidence="13">
    <location>
        <begin position="135"/>
        <end position="162"/>
    </location>
</feature>
<evidence type="ECO:0000256" key="12">
    <source>
        <dbReference type="ARBA" id="ARBA00044774"/>
    </source>
</evidence>
<evidence type="ECO:0000256" key="13">
    <source>
        <dbReference type="RuleBase" id="RU363032"/>
    </source>
</evidence>
<evidence type="ECO:0000256" key="8">
    <source>
        <dbReference type="ARBA" id="ARBA00023112"/>
    </source>
</evidence>
<evidence type="ECO:0000256" key="4">
    <source>
        <dbReference type="ARBA" id="ARBA00022596"/>
    </source>
</evidence>
<evidence type="ECO:0000313" key="15">
    <source>
        <dbReference type="EMBL" id="MBS7526328.1"/>
    </source>
</evidence>